<dbReference type="EMBL" id="JBHSXM010000001">
    <property type="protein sequence ID" value="MFC6837339.1"/>
    <property type="molecule type" value="Genomic_DNA"/>
</dbReference>
<evidence type="ECO:0000313" key="1">
    <source>
        <dbReference type="EMBL" id="MFC6837339.1"/>
    </source>
</evidence>
<dbReference type="PROSITE" id="PS51318">
    <property type="entry name" value="TAT"/>
    <property type="match status" value="1"/>
</dbReference>
<dbReference type="NCBIfam" id="NF038353">
    <property type="entry name" value="FxLYD_dom"/>
    <property type="match status" value="1"/>
</dbReference>
<evidence type="ECO:0000313" key="2">
    <source>
        <dbReference type="Proteomes" id="UP001596406"/>
    </source>
</evidence>
<sequence length="168" mass="17495">MSRSTRTTSRRRVLALLGAGASTVVAGCGGRASREVEYGERRAVGNLSTPANGSTAEAAAAAGVRAETSGNEYAAVLAALALREDDLVVKDDYRGAVVEGVVENTGRERIEHVEVRTRVYDEGGAHLGRYLDSTDDLAAGTTWRFGAVVLEDPGDIGAYDVAVLGVLG</sequence>
<dbReference type="AlphaFoldDB" id="A0ABD5UEV8"/>
<accession>A0ABD5UEV8</accession>
<keyword evidence="2" id="KW-1185">Reference proteome</keyword>
<dbReference type="InterPro" id="IPR047676">
    <property type="entry name" value="FxLYD_dom"/>
</dbReference>
<comment type="caution">
    <text evidence="1">The sequence shown here is derived from an EMBL/GenBank/DDBJ whole genome shotgun (WGS) entry which is preliminary data.</text>
</comment>
<proteinExistence type="predicted"/>
<name>A0ABD5UEV8_9EURY</name>
<dbReference type="PROSITE" id="PS51257">
    <property type="entry name" value="PROKAR_LIPOPROTEIN"/>
    <property type="match status" value="1"/>
</dbReference>
<dbReference type="InterPro" id="IPR006311">
    <property type="entry name" value="TAT_signal"/>
</dbReference>
<dbReference type="Proteomes" id="UP001596406">
    <property type="component" value="Unassembled WGS sequence"/>
</dbReference>
<reference evidence="1 2" key="1">
    <citation type="journal article" date="2019" name="Int. J. Syst. Evol. Microbiol.">
        <title>The Global Catalogue of Microorganisms (GCM) 10K type strain sequencing project: providing services to taxonomists for standard genome sequencing and annotation.</title>
        <authorList>
            <consortium name="The Broad Institute Genomics Platform"/>
            <consortium name="The Broad Institute Genome Sequencing Center for Infectious Disease"/>
            <person name="Wu L."/>
            <person name="Ma J."/>
        </authorList>
    </citation>
    <scope>NUCLEOTIDE SEQUENCE [LARGE SCALE GENOMIC DNA]</scope>
    <source>
        <strain evidence="1 2">PSRA2</strain>
    </source>
</reference>
<organism evidence="1 2">
    <name type="scientific">Halomarina ordinaria</name>
    <dbReference type="NCBI Taxonomy" id="3033939"/>
    <lineage>
        <taxon>Archaea</taxon>
        <taxon>Methanobacteriati</taxon>
        <taxon>Methanobacteriota</taxon>
        <taxon>Stenosarchaea group</taxon>
        <taxon>Halobacteria</taxon>
        <taxon>Halobacteriales</taxon>
        <taxon>Natronomonadaceae</taxon>
        <taxon>Halomarina</taxon>
    </lineage>
</organism>
<gene>
    <name evidence="1" type="ORF">ACFQHK_12565</name>
</gene>
<dbReference type="RefSeq" id="WP_304449004.1">
    <property type="nucleotide sequence ID" value="NZ_JARRAH010000001.1"/>
</dbReference>
<protein>
    <submittedName>
        <fullName evidence="1">FxLYD domain-containing protein</fullName>
    </submittedName>
</protein>